<dbReference type="GO" id="GO:0035999">
    <property type="term" value="P:tetrahydrofolate interconversion"/>
    <property type="evidence" value="ECO:0007669"/>
    <property type="project" value="TreeGrafter"/>
</dbReference>
<dbReference type="PANTHER" id="PTHR23407:SF1">
    <property type="entry name" value="5-FORMYLTETRAHYDROFOLATE CYCLO-LIGASE"/>
    <property type="match status" value="1"/>
</dbReference>
<evidence type="ECO:0000256" key="5">
    <source>
        <dbReference type="RuleBase" id="RU361279"/>
    </source>
</evidence>
<comment type="catalytic activity">
    <reaction evidence="5">
        <text>(6S)-5-formyl-5,6,7,8-tetrahydrofolate + ATP = (6R)-5,10-methenyltetrahydrofolate + ADP + phosphate</text>
        <dbReference type="Rhea" id="RHEA:10488"/>
        <dbReference type="ChEBI" id="CHEBI:30616"/>
        <dbReference type="ChEBI" id="CHEBI:43474"/>
        <dbReference type="ChEBI" id="CHEBI:57455"/>
        <dbReference type="ChEBI" id="CHEBI:57457"/>
        <dbReference type="ChEBI" id="CHEBI:456216"/>
        <dbReference type="EC" id="6.3.3.2"/>
    </reaction>
</comment>
<dbReference type="PIRSF" id="PIRSF006806">
    <property type="entry name" value="FTHF_cligase"/>
    <property type="match status" value="1"/>
</dbReference>
<dbReference type="SUPFAM" id="SSF100950">
    <property type="entry name" value="NagB/RpiA/CoA transferase-like"/>
    <property type="match status" value="1"/>
</dbReference>
<feature type="binding site" evidence="4">
    <location>
        <begin position="3"/>
        <end position="7"/>
    </location>
    <ligand>
        <name>ATP</name>
        <dbReference type="ChEBI" id="CHEBI:30616"/>
    </ligand>
</feature>
<dbReference type="Proteomes" id="UP000806522">
    <property type="component" value="Unassembled WGS sequence"/>
</dbReference>
<protein>
    <recommendedName>
        <fullName evidence="5">5-formyltetrahydrofolate cyclo-ligase</fullName>
        <ecNumber evidence="5">6.3.3.2</ecNumber>
    </recommendedName>
</protein>
<evidence type="ECO:0000256" key="1">
    <source>
        <dbReference type="ARBA" id="ARBA00010638"/>
    </source>
</evidence>
<keyword evidence="6" id="KW-0436">Ligase</keyword>
<keyword evidence="3 4" id="KW-0067">ATP-binding</keyword>
<keyword evidence="5" id="KW-0460">Magnesium</keyword>
<evidence type="ECO:0000256" key="2">
    <source>
        <dbReference type="ARBA" id="ARBA00022741"/>
    </source>
</evidence>
<sequence length="180" mass="20534">MHKNELRFQMRQLKRQFTQQQLCELSLPIIERLKPLLVRAQNIVAYYSLVDEVDTHYLIDDLLAAGKSVYLPKVVSDTEMVLCQYTGRDSLLKGAFGIMEPIGKVLPKEEYKDIDVVLVPGVAFDKKNHRLGRGKGYYDRFLSSFSSLRSTVFYGVCFDFQFVDAIPAEAHDMCVDGVIS</sequence>
<evidence type="ECO:0000256" key="3">
    <source>
        <dbReference type="ARBA" id="ARBA00022840"/>
    </source>
</evidence>
<dbReference type="InterPro" id="IPR037171">
    <property type="entry name" value="NagB/RpiA_transferase-like"/>
</dbReference>
<dbReference type="EC" id="6.3.3.2" evidence="5"/>
<gene>
    <name evidence="6" type="ORF">E7101_14655</name>
</gene>
<feature type="binding site" evidence="4">
    <location>
        <position position="52"/>
    </location>
    <ligand>
        <name>substrate</name>
    </ligand>
</feature>
<dbReference type="PANTHER" id="PTHR23407">
    <property type="entry name" value="ATPASE INHIBITOR/5-FORMYLTETRAHYDROFOLATE CYCLO-LIGASE"/>
    <property type="match status" value="1"/>
</dbReference>
<evidence type="ECO:0000256" key="4">
    <source>
        <dbReference type="PIRSR" id="PIRSR006806-1"/>
    </source>
</evidence>
<name>A0A9D5S8R7_XYLRU</name>
<reference evidence="6" key="1">
    <citation type="submission" date="2019-04" db="EMBL/GenBank/DDBJ databases">
        <title>Evolution of Biomass-Degrading Anaerobic Consortia Revealed by Metagenomics.</title>
        <authorList>
            <person name="Peng X."/>
        </authorList>
    </citation>
    <scope>NUCLEOTIDE SEQUENCE</scope>
    <source>
        <strain evidence="6">SIG140</strain>
    </source>
</reference>
<accession>A0A9D5S8R7</accession>
<evidence type="ECO:0000313" key="6">
    <source>
        <dbReference type="EMBL" id="MBE6272163.1"/>
    </source>
</evidence>
<dbReference type="Pfam" id="PF01812">
    <property type="entry name" value="5-FTHF_cyc-lig"/>
    <property type="match status" value="1"/>
</dbReference>
<evidence type="ECO:0000313" key="7">
    <source>
        <dbReference type="Proteomes" id="UP000806522"/>
    </source>
</evidence>
<keyword evidence="2 4" id="KW-0547">Nucleotide-binding</keyword>
<comment type="cofactor">
    <cofactor evidence="5">
        <name>Mg(2+)</name>
        <dbReference type="ChEBI" id="CHEBI:18420"/>
    </cofactor>
</comment>
<keyword evidence="5" id="KW-0479">Metal-binding</keyword>
<dbReference type="InterPro" id="IPR024185">
    <property type="entry name" value="FTHF_cligase-like_sf"/>
</dbReference>
<dbReference type="GO" id="GO:0005524">
    <property type="term" value="F:ATP binding"/>
    <property type="evidence" value="ECO:0007669"/>
    <property type="project" value="UniProtKB-KW"/>
</dbReference>
<dbReference type="GO" id="GO:0046872">
    <property type="term" value="F:metal ion binding"/>
    <property type="evidence" value="ECO:0007669"/>
    <property type="project" value="UniProtKB-KW"/>
</dbReference>
<dbReference type="GO" id="GO:0009396">
    <property type="term" value="P:folic acid-containing compound biosynthetic process"/>
    <property type="evidence" value="ECO:0007669"/>
    <property type="project" value="TreeGrafter"/>
</dbReference>
<dbReference type="EMBL" id="SUYC01000026">
    <property type="protein sequence ID" value="MBE6272163.1"/>
    <property type="molecule type" value="Genomic_DNA"/>
</dbReference>
<comment type="caution">
    <text evidence="6">The sequence shown here is derived from an EMBL/GenBank/DDBJ whole genome shotgun (WGS) entry which is preliminary data.</text>
</comment>
<organism evidence="6 7">
    <name type="scientific">Xylanibacter ruminicola</name>
    <name type="common">Prevotella ruminicola</name>
    <dbReference type="NCBI Taxonomy" id="839"/>
    <lineage>
        <taxon>Bacteria</taxon>
        <taxon>Pseudomonadati</taxon>
        <taxon>Bacteroidota</taxon>
        <taxon>Bacteroidia</taxon>
        <taxon>Bacteroidales</taxon>
        <taxon>Prevotellaceae</taxon>
        <taxon>Xylanibacter</taxon>
    </lineage>
</organism>
<feature type="binding site" evidence="4">
    <location>
        <begin position="130"/>
        <end position="138"/>
    </location>
    <ligand>
        <name>ATP</name>
        <dbReference type="ChEBI" id="CHEBI:30616"/>
    </ligand>
</feature>
<dbReference type="Gene3D" id="3.40.50.10420">
    <property type="entry name" value="NagB/RpiA/CoA transferase-like"/>
    <property type="match status" value="1"/>
</dbReference>
<dbReference type="InterPro" id="IPR002698">
    <property type="entry name" value="FTHF_cligase"/>
</dbReference>
<dbReference type="GO" id="GO:0030272">
    <property type="term" value="F:5-formyltetrahydrofolate cyclo-ligase activity"/>
    <property type="evidence" value="ECO:0007669"/>
    <property type="project" value="UniProtKB-EC"/>
</dbReference>
<comment type="similarity">
    <text evidence="1 5">Belongs to the 5-formyltetrahydrofolate cyclo-ligase family.</text>
</comment>
<dbReference type="AlphaFoldDB" id="A0A9D5S8R7"/>
<dbReference type="NCBIfam" id="TIGR02727">
    <property type="entry name" value="MTHFS_bact"/>
    <property type="match status" value="1"/>
</dbReference>
<proteinExistence type="inferred from homology"/>